<sequence>MTQQFLSKKHVINVAINELQKSNTRTFEMDVEHHCVNFINKRSELKALLIIRERAAR</sequence>
<evidence type="ECO:0000313" key="1">
    <source>
        <dbReference type="EMBL" id="KXI17123.1"/>
    </source>
</evidence>
<dbReference type="EMBL" id="LSRC01000032">
    <property type="protein sequence ID" value="KXI17123.1"/>
    <property type="molecule type" value="Genomic_DNA"/>
</dbReference>
<dbReference type="PATRIC" id="fig|2702.101.peg.729"/>
<evidence type="ECO:0000313" key="2">
    <source>
        <dbReference type="Proteomes" id="UP000070505"/>
    </source>
</evidence>
<gene>
    <name evidence="1" type="ORF">HMPREF3230_00747</name>
</gene>
<accession>A0A135Z698</accession>
<comment type="caution">
    <text evidence="1">The sequence shown here is derived from an EMBL/GenBank/DDBJ whole genome shotgun (WGS) entry which is preliminary data.</text>
</comment>
<reference evidence="1 2" key="1">
    <citation type="submission" date="2016-02" db="EMBL/GenBank/DDBJ databases">
        <authorList>
            <person name="Wen L."/>
            <person name="He K."/>
            <person name="Yang H."/>
        </authorList>
    </citation>
    <scope>NUCLEOTIDE SEQUENCE [LARGE SCALE GENOMIC DNA]</scope>
    <source>
        <strain evidence="1 2">CMW7778B</strain>
    </source>
</reference>
<dbReference type="Proteomes" id="UP000070505">
    <property type="component" value="Unassembled WGS sequence"/>
</dbReference>
<protein>
    <submittedName>
        <fullName evidence="1">Uncharacterized protein</fullName>
    </submittedName>
</protein>
<proteinExistence type="predicted"/>
<organism evidence="1 2">
    <name type="scientific">Gardnerella vaginalis</name>
    <dbReference type="NCBI Taxonomy" id="2702"/>
    <lineage>
        <taxon>Bacteria</taxon>
        <taxon>Bacillati</taxon>
        <taxon>Actinomycetota</taxon>
        <taxon>Actinomycetes</taxon>
        <taxon>Bifidobacteriales</taxon>
        <taxon>Bifidobacteriaceae</taxon>
        <taxon>Gardnerella</taxon>
    </lineage>
</organism>
<name>A0A135Z698_GARVA</name>
<dbReference type="AlphaFoldDB" id="A0A135Z698"/>